<reference evidence="2 4" key="1">
    <citation type="submission" date="2020-03" db="EMBL/GenBank/DDBJ databases">
        <title>Soil Listeria distribution.</title>
        <authorList>
            <person name="Liao J."/>
            <person name="Wiedmann M."/>
        </authorList>
    </citation>
    <scope>NUCLEOTIDE SEQUENCE [LARGE SCALE GENOMIC DNA]</scope>
    <source>
        <strain evidence="2 4">FSL L7-1547</strain>
    </source>
</reference>
<gene>
    <name evidence="2" type="ORF">HCI99_03745</name>
    <name evidence="3" type="ORF">HCI99_04890</name>
</gene>
<evidence type="ECO:0000313" key="4">
    <source>
        <dbReference type="Proteomes" id="UP000533953"/>
    </source>
</evidence>
<organism evidence="2 4">
    <name type="scientific">Listeria booriae</name>
    <dbReference type="NCBI Taxonomy" id="1552123"/>
    <lineage>
        <taxon>Bacteria</taxon>
        <taxon>Bacillati</taxon>
        <taxon>Bacillota</taxon>
        <taxon>Bacilli</taxon>
        <taxon>Bacillales</taxon>
        <taxon>Listeriaceae</taxon>
        <taxon>Listeria</taxon>
    </lineage>
</organism>
<dbReference type="AlphaFoldDB" id="A0A7X0XB32"/>
<comment type="caution">
    <text evidence="2">The sequence shown here is derived from an EMBL/GenBank/DDBJ whole genome shotgun (WGS) entry which is preliminary data.</text>
</comment>
<evidence type="ECO:0000256" key="1">
    <source>
        <dbReference type="SAM" id="MobiDB-lite"/>
    </source>
</evidence>
<evidence type="ECO:0000313" key="2">
    <source>
        <dbReference type="EMBL" id="MBC1490930.1"/>
    </source>
</evidence>
<dbReference type="EMBL" id="JAASTX010000004">
    <property type="protein sequence ID" value="MBC1491155.1"/>
    <property type="molecule type" value="Genomic_DNA"/>
</dbReference>
<dbReference type="RefSeq" id="WP_185416790.1">
    <property type="nucleotide sequence ID" value="NZ_JAASTX010000004.1"/>
</dbReference>
<evidence type="ECO:0000313" key="3">
    <source>
        <dbReference type="EMBL" id="MBC1491155.1"/>
    </source>
</evidence>
<dbReference type="Proteomes" id="UP000533953">
    <property type="component" value="Unassembled WGS sequence"/>
</dbReference>
<feature type="region of interest" description="Disordered" evidence="1">
    <location>
        <begin position="113"/>
        <end position="132"/>
    </location>
</feature>
<dbReference type="EMBL" id="JAASTX010000004">
    <property type="protein sequence ID" value="MBC1490930.1"/>
    <property type="molecule type" value="Genomic_DNA"/>
</dbReference>
<sequence>MGLERLHSYQTFETEKDLRETVDMYLTDYSLNTSARLVLEYITACSIRYRGACTIYRETIATKINMTVTTVARALRTLRDLEMIAIIPAYRRNINGGRGASIYQVLPSGTQDDIQDDTQAPAPETPINPDIPTDSVQQKSSVSLFSNFFSTSSIKQLSRLTDSLIHEIYIDLNNKGTLNKALFLRVVEEVKAKENQIRIANPAAYLRAAICNAQKAMQEKYRNNKYSKSFKQTVLPEEVLNSPNQVIARQEVLPDWFDKEIPEKTLSQKEKAILDKKVEECRRKLGLVKTAFQK</sequence>
<name>A0A7X0XB32_9LIST</name>
<accession>A0A7X0XB32</accession>
<evidence type="ECO:0008006" key="5">
    <source>
        <dbReference type="Google" id="ProtNLM"/>
    </source>
</evidence>
<protein>
    <recommendedName>
        <fullName evidence="5">Helix-turn-helix domain-containing protein</fullName>
    </recommendedName>
</protein>
<proteinExistence type="predicted"/>